<evidence type="ECO:0000313" key="1">
    <source>
        <dbReference type="EMBL" id="PZO84665.1"/>
    </source>
</evidence>
<dbReference type="Proteomes" id="UP000249557">
    <property type="component" value="Unassembled WGS sequence"/>
</dbReference>
<organism evidence="1 2">
    <name type="scientific">Micavibrio aeruginosavorus</name>
    <dbReference type="NCBI Taxonomy" id="349221"/>
    <lineage>
        <taxon>Bacteria</taxon>
        <taxon>Pseudomonadati</taxon>
        <taxon>Bdellovibrionota</taxon>
        <taxon>Bdellovibrionia</taxon>
        <taxon>Bdellovibrionales</taxon>
        <taxon>Pseudobdellovibrionaceae</taxon>
        <taxon>Micavibrio</taxon>
    </lineage>
</organism>
<accession>A0A2W5BN38</accession>
<dbReference type="AlphaFoldDB" id="A0A2W5BN38"/>
<protein>
    <submittedName>
        <fullName evidence="1">Uncharacterized protein</fullName>
    </submittedName>
</protein>
<proteinExistence type="predicted"/>
<sequence>MIGLKPPSGPYTIEVVEGVTFTVTPLTTLDYSVAHMAARRRLEEIEKSLADVEAAGFLPANSLDLGNPDEREGLYREFLVMEMAVRHITGWQGVVDNEMDEPVPVTPENIRAVVKQFPIGEIFFQKFSLYQTLLREAKTRIRKICEWHFTPSGGPQYCQGCVHENTACAKGGKGENGARCPYSEFAPQTIQEQQAWEIVEACAGQLRLTATGQVIGLDMDTVMHMIAARGFDNAPVLELMQDAEKGIVAALSKNGEAAEA</sequence>
<reference evidence="1 2" key="1">
    <citation type="submission" date="2017-08" db="EMBL/GenBank/DDBJ databases">
        <title>Infants hospitalized years apart are colonized by the same room-sourced microbial strains.</title>
        <authorList>
            <person name="Brooks B."/>
            <person name="Olm M.R."/>
            <person name="Firek B.A."/>
            <person name="Baker R."/>
            <person name="Thomas B.C."/>
            <person name="Morowitz M.J."/>
            <person name="Banfield J.F."/>
        </authorList>
    </citation>
    <scope>NUCLEOTIDE SEQUENCE [LARGE SCALE GENOMIC DNA]</scope>
    <source>
        <strain evidence="1">S2_018_000_R2_104</strain>
    </source>
</reference>
<gene>
    <name evidence="1" type="ORF">DI626_08140</name>
</gene>
<dbReference type="EMBL" id="QFNK01000171">
    <property type="protein sequence ID" value="PZO84665.1"/>
    <property type="molecule type" value="Genomic_DNA"/>
</dbReference>
<name>A0A2W5BN38_9BACT</name>
<evidence type="ECO:0000313" key="2">
    <source>
        <dbReference type="Proteomes" id="UP000249557"/>
    </source>
</evidence>
<comment type="caution">
    <text evidence="1">The sequence shown here is derived from an EMBL/GenBank/DDBJ whole genome shotgun (WGS) entry which is preliminary data.</text>
</comment>